<comment type="caution">
    <text evidence="2">The sequence shown here is derived from an EMBL/GenBank/DDBJ whole genome shotgun (WGS) entry which is preliminary data.</text>
</comment>
<dbReference type="RefSeq" id="WP_152204319.1">
    <property type="nucleotide sequence ID" value="NZ_VUKF01000049.1"/>
</dbReference>
<protein>
    <submittedName>
        <fullName evidence="2">Glycosyltransferase</fullName>
    </submittedName>
</protein>
<accession>A0A7J5URB2</accession>
<dbReference type="InterPro" id="IPR029044">
    <property type="entry name" value="Nucleotide-diphossugar_trans"/>
</dbReference>
<sequence>MTPAVSVVIPSYNRSATIVPAIASVLRQTFTDLEVLVVDDGSTDDTVAQAERLPDPRLRVLRSTANAGVSAARNRGVEHARGAWVAFQDSDDEWLPTKLEKQLARLGTAGPDHVGAYCGMLVVGALEEHGGRTEVRYVPEPETRLVEGDILPTLLRTSTVSTQTMVVRRRDLLRVGGFDEQLRSLVDWDLALRLSRVGPWAFVDEPLVLQRFSANSLTHGVERRVRSTVRVVEKNLDLLEERPRVLAEHYRTIAGAYRRLGRFAEARDYLRRARGLRRTDGRLWALAACTEAAGLVRCGPGRGRR</sequence>
<keyword evidence="2" id="KW-0808">Transferase</keyword>
<dbReference type="Gene3D" id="3.90.550.10">
    <property type="entry name" value="Spore Coat Polysaccharide Biosynthesis Protein SpsA, Chain A"/>
    <property type="match status" value="1"/>
</dbReference>
<dbReference type="Proteomes" id="UP000451860">
    <property type="component" value="Unassembled WGS sequence"/>
</dbReference>
<organism evidence="2 3">
    <name type="scientific">Georgenia thermotolerans</name>
    <dbReference type="NCBI Taxonomy" id="527326"/>
    <lineage>
        <taxon>Bacteria</taxon>
        <taxon>Bacillati</taxon>
        <taxon>Actinomycetota</taxon>
        <taxon>Actinomycetes</taxon>
        <taxon>Micrococcales</taxon>
        <taxon>Bogoriellaceae</taxon>
        <taxon>Georgenia</taxon>
    </lineage>
</organism>
<evidence type="ECO:0000259" key="1">
    <source>
        <dbReference type="Pfam" id="PF00535"/>
    </source>
</evidence>
<feature type="domain" description="Glycosyltransferase 2-like" evidence="1">
    <location>
        <begin position="6"/>
        <end position="115"/>
    </location>
</feature>
<dbReference type="SUPFAM" id="SSF53448">
    <property type="entry name" value="Nucleotide-diphospho-sugar transferases"/>
    <property type="match status" value="1"/>
</dbReference>
<reference evidence="2 3" key="1">
    <citation type="submission" date="2019-10" db="EMBL/GenBank/DDBJ databases">
        <title>Georgenia wutianyii sp. nov. and Georgenia yuyongxinii sp. nov. isolated from plateau pika (Ochotona curzoniae) in the Qinghai-Tibet plateau of China.</title>
        <authorList>
            <person name="Tian Z."/>
        </authorList>
    </citation>
    <scope>NUCLEOTIDE SEQUENCE [LARGE SCALE GENOMIC DNA]</scope>
    <source>
        <strain evidence="2 3">DSM 21501</strain>
    </source>
</reference>
<dbReference type="EMBL" id="WHJE01000020">
    <property type="protein sequence ID" value="KAE8764889.1"/>
    <property type="molecule type" value="Genomic_DNA"/>
</dbReference>
<evidence type="ECO:0000313" key="2">
    <source>
        <dbReference type="EMBL" id="KAE8764889.1"/>
    </source>
</evidence>
<dbReference type="CDD" id="cd00761">
    <property type="entry name" value="Glyco_tranf_GTA_type"/>
    <property type="match status" value="1"/>
</dbReference>
<dbReference type="OrthoDB" id="153025at2"/>
<dbReference type="PANTHER" id="PTHR43685:SF2">
    <property type="entry name" value="GLYCOSYLTRANSFERASE 2-LIKE DOMAIN-CONTAINING PROTEIN"/>
    <property type="match status" value="1"/>
</dbReference>
<dbReference type="PANTHER" id="PTHR43685">
    <property type="entry name" value="GLYCOSYLTRANSFERASE"/>
    <property type="match status" value="1"/>
</dbReference>
<keyword evidence="3" id="KW-1185">Reference proteome</keyword>
<dbReference type="AlphaFoldDB" id="A0A7J5URB2"/>
<dbReference type="InterPro" id="IPR050834">
    <property type="entry name" value="Glycosyltransf_2"/>
</dbReference>
<dbReference type="Pfam" id="PF00535">
    <property type="entry name" value="Glycos_transf_2"/>
    <property type="match status" value="1"/>
</dbReference>
<dbReference type="SUPFAM" id="SSF48452">
    <property type="entry name" value="TPR-like"/>
    <property type="match status" value="1"/>
</dbReference>
<evidence type="ECO:0000313" key="3">
    <source>
        <dbReference type="Proteomes" id="UP000451860"/>
    </source>
</evidence>
<dbReference type="InterPro" id="IPR001173">
    <property type="entry name" value="Glyco_trans_2-like"/>
</dbReference>
<gene>
    <name evidence="2" type="ORF">GB883_06690</name>
</gene>
<proteinExistence type="predicted"/>
<dbReference type="GO" id="GO:0016740">
    <property type="term" value="F:transferase activity"/>
    <property type="evidence" value="ECO:0007669"/>
    <property type="project" value="UniProtKB-KW"/>
</dbReference>
<dbReference type="InterPro" id="IPR011990">
    <property type="entry name" value="TPR-like_helical_dom_sf"/>
</dbReference>
<name>A0A7J5URB2_9MICO</name>